<evidence type="ECO:0000256" key="6">
    <source>
        <dbReference type="ARBA" id="ARBA00022485"/>
    </source>
</evidence>
<evidence type="ECO:0000256" key="12">
    <source>
        <dbReference type="ARBA" id="ARBA00023002"/>
    </source>
</evidence>
<dbReference type="CDD" id="cd00207">
    <property type="entry name" value="fer2"/>
    <property type="match status" value="1"/>
</dbReference>
<dbReference type="FunFam" id="3.10.20.740:FF:000004">
    <property type="entry name" value="NADH-quinone oxidoreductase"/>
    <property type="match status" value="1"/>
</dbReference>
<dbReference type="SUPFAM" id="SSF54862">
    <property type="entry name" value="4Fe-4S ferredoxins"/>
    <property type="match status" value="1"/>
</dbReference>
<evidence type="ECO:0000256" key="15">
    <source>
        <dbReference type="ARBA" id="ARBA00023027"/>
    </source>
</evidence>
<dbReference type="InterPro" id="IPR017900">
    <property type="entry name" value="4Fe4S_Fe_S_CS"/>
</dbReference>
<dbReference type="InterPro" id="IPR036010">
    <property type="entry name" value="2Fe-2S_ferredoxin-like_sf"/>
</dbReference>
<comment type="subcellular location">
    <subcellularLocation>
        <location evidence="3">Membrane</location>
    </subcellularLocation>
</comment>
<keyword evidence="14" id="KW-0411">Iron-sulfur</keyword>
<feature type="domain" description="4Fe-4S Mo/W bis-MGD-type" evidence="20">
    <location>
        <begin position="217"/>
        <end position="273"/>
    </location>
</feature>
<evidence type="ECO:0000256" key="8">
    <source>
        <dbReference type="ARBA" id="ARBA00022714"/>
    </source>
</evidence>
<dbReference type="Pfam" id="PF13510">
    <property type="entry name" value="Fer2_4"/>
    <property type="match status" value="1"/>
</dbReference>
<evidence type="ECO:0000256" key="1">
    <source>
        <dbReference type="ARBA" id="ARBA00001942"/>
    </source>
</evidence>
<keyword evidence="9" id="KW-0479">Metal-binding</keyword>
<dbReference type="PROSITE" id="PS00198">
    <property type="entry name" value="4FE4S_FER_1"/>
    <property type="match status" value="1"/>
</dbReference>
<dbReference type="InterPro" id="IPR009010">
    <property type="entry name" value="Asp_de-COase-like_dom_sf"/>
</dbReference>
<dbReference type="Pfam" id="PF13187">
    <property type="entry name" value="Fer4_9"/>
    <property type="match status" value="1"/>
</dbReference>
<dbReference type="InterPro" id="IPR019574">
    <property type="entry name" value="NADH_UbQ_OxRdtase_Gsu_4Fe4S-bd"/>
</dbReference>
<dbReference type="InterPro" id="IPR041925">
    <property type="entry name" value="CT_Formate-Dh_H"/>
</dbReference>
<keyword evidence="15" id="KW-0520">NAD</keyword>
<dbReference type="InterPro" id="IPR050123">
    <property type="entry name" value="Prok_molybdopt-oxidoreductase"/>
</dbReference>
<evidence type="ECO:0000256" key="10">
    <source>
        <dbReference type="ARBA" id="ARBA00022737"/>
    </source>
</evidence>
<evidence type="ECO:0000313" key="22">
    <source>
        <dbReference type="EMBL" id="OGC40201.1"/>
    </source>
</evidence>
<dbReference type="PANTHER" id="PTHR43105:SF14">
    <property type="entry name" value="FORMATE DEHYDROGENASE H"/>
    <property type="match status" value="1"/>
</dbReference>
<dbReference type="PIRSF" id="PIRSF036643">
    <property type="entry name" value="FDH_alpha"/>
    <property type="match status" value="1"/>
</dbReference>
<comment type="cofactor">
    <cofactor evidence="17">
        <name>[2Fe-2S] cluster</name>
        <dbReference type="ChEBI" id="CHEBI:190135"/>
    </cofactor>
</comment>
<dbReference type="FunFam" id="2.20.25.90:FF:000001">
    <property type="entry name" value="Formate dehydrogenase subunit alpha"/>
    <property type="match status" value="1"/>
</dbReference>
<dbReference type="Gene3D" id="3.30.70.20">
    <property type="match status" value="1"/>
</dbReference>
<dbReference type="PROSITE" id="PS51379">
    <property type="entry name" value="4FE4S_FER_2"/>
    <property type="match status" value="2"/>
</dbReference>
<dbReference type="Pfam" id="PF04879">
    <property type="entry name" value="Molybdop_Fe4S4"/>
    <property type="match status" value="1"/>
</dbReference>
<evidence type="ECO:0000256" key="16">
    <source>
        <dbReference type="ARBA" id="ARBA00023136"/>
    </source>
</evidence>
<feature type="domain" description="2Fe-2S ferredoxin-type" evidence="18">
    <location>
        <begin position="1"/>
        <end position="78"/>
    </location>
</feature>
<dbReference type="Gene3D" id="3.40.228.10">
    <property type="entry name" value="Dimethylsulfoxide Reductase, domain 2"/>
    <property type="match status" value="1"/>
</dbReference>
<dbReference type="GO" id="GO:0016020">
    <property type="term" value="C:membrane"/>
    <property type="evidence" value="ECO:0007669"/>
    <property type="project" value="UniProtKB-SubCell"/>
</dbReference>
<name>A0A1F4U5M2_UNCSA</name>
<dbReference type="PROSITE" id="PS00641">
    <property type="entry name" value="COMPLEX1_75K_1"/>
    <property type="match status" value="1"/>
</dbReference>
<dbReference type="AlphaFoldDB" id="A0A1F4U5M2"/>
<evidence type="ECO:0000259" key="21">
    <source>
        <dbReference type="PROSITE" id="PS51839"/>
    </source>
</evidence>
<evidence type="ECO:0000259" key="20">
    <source>
        <dbReference type="PROSITE" id="PS51669"/>
    </source>
</evidence>
<dbReference type="InterPro" id="IPR006656">
    <property type="entry name" value="Mopterin_OxRdtase"/>
</dbReference>
<gene>
    <name evidence="22" type="ORF">A2438_02820</name>
</gene>
<dbReference type="GO" id="GO:0051537">
    <property type="term" value="F:2 iron, 2 sulfur cluster binding"/>
    <property type="evidence" value="ECO:0007669"/>
    <property type="project" value="UniProtKB-KW"/>
</dbReference>
<evidence type="ECO:0000256" key="2">
    <source>
        <dbReference type="ARBA" id="ARBA00001966"/>
    </source>
</evidence>
<dbReference type="Gene3D" id="2.40.40.20">
    <property type="match status" value="1"/>
</dbReference>
<evidence type="ECO:0000256" key="4">
    <source>
        <dbReference type="ARBA" id="ARBA00005404"/>
    </source>
</evidence>
<dbReference type="PANTHER" id="PTHR43105">
    <property type="entry name" value="RESPIRATORY NITRATE REDUCTASE"/>
    <property type="match status" value="1"/>
</dbReference>
<dbReference type="CDD" id="cd02790">
    <property type="entry name" value="MopB_CT_Formate-Dh_H"/>
    <property type="match status" value="1"/>
</dbReference>
<keyword evidence="11" id="KW-1278">Translocase</keyword>
<keyword evidence="16" id="KW-0472">Membrane</keyword>
<dbReference type="GO" id="GO:0042773">
    <property type="term" value="P:ATP synthesis coupled electron transport"/>
    <property type="evidence" value="ECO:0007669"/>
    <property type="project" value="InterPro"/>
</dbReference>
<keyword evidence="10" id="KW-0677">Repeat</keyword>
<dbReference type="PROSITE" id="PS51839">
    <property type="entry name" value="4FE4S_HC3"/>
    <property type="match status" value="1"/>
</dbReference>
<evidence type="ECO:0000256" key="7">
    <source>
        <dbReference type="ARBA" id="ARBA00022505"/>
    </source>
</evidence>
<comment type="similarity">
    <text evidence="5">In the C-terminal section; belongs to the prokaryotic molybdopterin-containing oxidoreductase family.</text>
</comment>
<dbReference type="SMART" id="SM00929">
    <property type="entry name" value="NADH-G_4Fe-4S_3"/>
    <property type="match status" value="1"/>
</dbReference>
<dbReference type="InterPro" id="IPR001041">
    <property type="entry name" value="2Fe-2S_ferredoxin-type"/>
</dbReference>
<dbReference type="GO" id="GO:0015942">
    <property type="term" value="P:formate metabolic process"/>
    <property type="evidence" value="ECO:0007669"/>
    <property type="project" value="InterPro"/>
</dbReference>
<evidence type="ECO:0000256" key="13">
    <source>
        <dbReference type="ARBA" id="ARBA00023004"/>
    </source>
</evidence>
<dbReference type="GO" id="GO:0008137">
    <property type="term" value="F:NADH dehydrogenase (ubiquinone) activity"/>
    <property type="evidence" value="ECO:0007669"/>
    <property type="project" value="InterPro"/>
</dbReference>
<evidence type="ECO:0000256" key="11">
    <source>
        <dbReference type="ARBA" id="ARBA00022967"/>
    </source>
</evidence>
<dbReference type="Proteomes" id="UP000179242">
    <property type="component" value="Unassembled WGS sequence"/>
</dbReference>
<keyword evidence="6" id="KW-0004">4Fe-4S</keyword>
<dbReference type="FunFam" id="3.30.70.20:FF:000035">
    <property type="entry name" value="Iron hydrogenase 1"/>
    <property type="match status" value="1"/>
</dbReference>
<dbReference type="Gene3D" id="2.20.25.90">
    <property type="entry name" value="ADC-like domains"/>
    <property type="match status" value="1"/>
</dbReference>
<dbReference type="SUPFAM" id="SSF53706">
    <property type="entry name" value="Formate dehydrogenase/DMSO reductase, domains 1-3"/>
    <property type="match status" value="1"/>
</dbReference>
<dbReference type="Pfam" id="PF00384">
    <property type="entry name" value="Molybdopterin"/>
    <property type="match status" value="1"/>
</dbReference>
<comment type="caution">
    <text evidence="22">The sequence shown here is derived from an EMBL/GenBank/DDBJ whole genome shotgun (WGS) entry which is preliminary data.</text>
</comment>
<evidence type="ECO:0000256" key="9">
    <source>
        <dbReference type="ARBA" id="ARBA00022723"/>
    </source>
</evidence>
<keyword evidence="8" id="KW-0001">2Fe-2S</keyword>
<evidence type="ECO:0000256" key="17">
    <source>
        <dbReference type="ARBA" id="ARBA00034078"/>
    </source>
</evidence>
<evidence type="ECO:0000313" key="23">
    <source>
        <dbReference type="Proteomes" id="UP000179242"/>
    </source>
</evidence>
<dbReference type="GO" id="GO:0051539">
    <property type="term" value="F:4 iron, 4 sulfur cluster binding"/>
    <property type="evidence" value="ECO:0007669"/>
    <property type="project" value="UniProtKB-KW"/>
</dbReference>
<dbReference type="PROSITE" id="PS00551">
    <property type="entry name" value="MOLYBDOPTERIN_PROK_1"/>
    <property type="match status" value="1"/>
</dbReference>
<dbReference type="Pfam" id="PF10588">
    <property type="entry name" value="NADH-G_4Fe-4S_3"/>
    <property type="match status" value="1"/>
</dbReference>
<dbReference type="GO" id="GO:0046872">
    <property type="term" value="F:metal ion binding"/>
    <property type="evidence" value="ECO:0007669"/>
    <property type="project" value="UniProtKB-KW"/>
</dbReference>
<dbReference type="Gene3D" id="3.40.50.740">
    <property type="match status" value="1"/>
</dbReference>
<dbReference type="EMBL" id="MEUJ01000004">
    <property type="protein sequence ID" value="OGC40201.1"/>
    <property type="molecule type" value="Genomic_DNA"/>
</dbReference>
<dbReference type="FunFam" id="3.40.228.10:FF:000002">
    <property type="entry name" value="Formate dehydrogenase subunit alpha"/>
    <property type="match status" value="1"/>
</dbReference>
<dbReference type="NCBIfam" id="TIGR01591">
    <property type="entry name" value="Fdh-alpha"/>
    <property type="match status" value="1"/>
</dbReference>
<feature type="domain" description="4Fe-4S His(Cys)3-ligated-type" evidence="21">
    <location>
        <begin position="78"/>
        <end position="117"/>
    </location>
</feature>
<evidence type="ECO:0000256" key="3">
    <source>
        <dbReference type="ARBA" id="ARBA00004370"/>
    </source>
</evidence>
<dbReference type="PROSITE" id="PS51085">
    <property type="entry name" value="2FE2S_FER_2"/>
    <property type="match status" value="1"/>
</dbReference>
<comment type="similarity">
    <text evidence="4">Belongs to the complex I 75 kDa subunit family.</text>
</comment>
<dbReference type="GO" id="GO:0043546">
    <property type="term" value="F:molybdopterin cofactor binding"/>
    <property type="evidence" value="ECO:0007669"/>
    <property type="project" value="InterPro"/>
</dbReference>
<evidence type="ECO:0000256" key="14">
    <source>
        <dbReference type="ARBA" id="ARBA00023014"/>
    </source>
</evidence>
<evidence type="ECO:0000259" key="18">
    <source>
        <dbReference type="PROSITE" id="PS51085"/>
    </source>
</evidence>
<dbReference type="InterPro" id="IPR027467">
    <property type="entry name" value="MopterinOxRdtase_cofactor_BS"/>
</dbReference>
<dbReference type="InterPro" id="IPR017896">
    <property type="entry name" value="4Fe4S_Fe-S-bd"/>
</dbReference>
<dbReference type="SUPFAM" id="SSF54292">
    <property type="entry name" value="2Fe-2S ferredoxin-like"/>
    <property type="match status" value="1"/>
</dbReference>
<dbReference type="InterPro" id="IPR006478">
    <property type="entry name" value="Formate_DH_asu"/>
</dbReference>
<feature type="domain" description="4Fe-4S ferredoxin-type" evidence="19">
    <location>
        <begin position="136"/>
        <end position="165"/>
    </location>
</feature>
<dbReference type="CDD" id="cd02753">
    <property type="entry name" value="MopB_Formate-Dh-H"/>
    <property type="match status" value="1"/>
</dbReference>
<proteinExistence type="inferred from homology"/>
<protein>
    <submittedName>
        <fullName evidence="22">Formate dehydrogenase subunit alpha</fullName>
    </submittedName>
</protein>
<keyword evidence="13" id="KW-0408">Iron</keyword>
<feature type="domain" description="4Fe-4S ferredoxin-type" evidence="19">
    <location>
        <begin position="179"/>
        <end position="208"/>
    </location>
</feature>
<evidence type="ECO:0000256" key="5">
    <source>
        <dbReference type="ARBA" id="ARBA00007023"/>
    </source>
</evidence>
<dbReference type="InterPro" id="IPR041924">
    <property type="entry name" value="Formate_Dh-H_N"/>
</dbReference>
<dbReference type="InterPro" id="IPR006963">
    <property type="entry name" value="Mopterin_OxRdtase_4Fe-4S_dom"/>
</dbReference>
<organism evidence="22 23">
    <name type="scientific">candidate division WOR-1 bacterium RIFOXYC2_FULL_46_14</name>
    <dbReference type="NCBI Taxonomy" id="1802587"/>
    <lineage>
        <taxon>Bacteria</taxon>
        <taxon>Bacillati</taxon>
        <taxon>Saganbacteria</taxon>
    </lineage>
</organism>
<accession>A0A1F4U5M2</accession>
<keyword evidence="7" id="KW-0500">Molybdenum</keyword>
<reference evidence="22 23" key="1">
    <citation type="journal article" date="2016" name="Nat. Commun.">
        <title>Thousands of microbial genomes shed light on interconnected biogeochemical processes in an aquifer system.</title>
        <authorList>
            <person name="Anantharaman K."/>
            <person name="Brown C.T."/>
            <person name="Hug L.A."/>
            <person name="Sharon I."/>
            <person name="Castelle C.J."/>
            <person name="Probst A.J."/>
            <person name="Thomas B.C."/>
            <person name="Singh A."/>
            <person name="Wilkins M.J."/>
            <person name="Karaoz U."/>
            <person name="Brodie E.L."/>
            <person name="Williams K.H."/>
            <person name="Hubbard S.S."/>
            <person name="Banfield J.F."/>
        </authorList>
    </citation>
    <scope>NUCLEOTIDE SEQUENCE [LARGE SCALE GENOMIC DNA]</scope>
</reference>
<comment type="cofactor">
    <cofactor evidence="1">
        <name>Mo-bis(molybdopterin guanine dinucleotide)</name>
        <dbReference type="ChEBI" id="CHEBI:60539"/>
    </cofactor>
</comment>
<comment type="cofactor">
    <cofactor evidence="2">
        <name>[4Fe-4S] cluster</name>
        <dbReference type="ChEBI" id="CHEBI:49883"/>
    </cofactor>
</comment>
<dbReference type="PROSITE" id="PS51669">
    <property type="entry name" value="4FE4S_MOW_BIS_MGD"/>
    <property type="match status" value="1"/>
</dbReference>
<dbReference type="SUPFAM" id="SSF50692">
    <property type="entry name" value="ADC-like"/>
    <property type="match status" value="1"/>
</dbReference>
<dbReference type="InterPro" id="IPR000283">
    <property type="entry name" value="NADH_UbQ_OxRdtase_75kDa_su_CS"/>
</dbReference>
<dbReference type="GO" id="GO:0008863">
    <property type="term" value="F:formate dehydrogenase (NAD+) activity"/>
    <property type="evidence" value="ECO:0007669"/>
    <property type="project" value="InterPro"/>
</dbReference>
<keyword evidence="12" id="KW-0560">Oxidoreductase</keyword>
<evidence type="ECO:0000259" key="19">
    <source>
        <dbReference type="PROSITE" id="PS51379"/>
    </source>
</evidence>
<dbReference type="GO" id="GO:0003954">
    <property type="term" value="F:NADH dehydrogenase activity"/>
    <property type="evidence" value="ECO:0007669"/>
    <property type="project" value="TreeGrafter"/>
</dbReference>
<dbReference type="InterPro" id="IPR006657">
    <property type="entry name" value="MoPterin_dinucl-bd_dom"/>
</dbReference>
<sequence>MMRVTIDGNQYDAPEGQTILEIAKENGIKIPSLCYHVKTGQAGKCRACVVEVEGMKGLQTSCTVKAKEGMKILTATDKVRDAQRLVIDLLLSSGRHDCLSCEKNGECELQEAAYFLGIERPSFKLGEKIQPDNSSEFIIRDNEKCIKCGRCIEGCNNTVVNEVLSFGYRSNDTAVVCDDDILMGESSCVQCGECSQLCPVGAIIDRNSIGKGRPWERKQTNTVCAYCGVGCQLTLHTSGNRVVKVTGVEGAPCNDGMLCVKGRYGYDFVNSKERLTVPLIRDEKTKELKPASWEDAIELVAKKFKKIKKENGPDAIGGLASAKVTNEENYIFQKFIRSVIGTNNVDHCARLCHASTVVGLASAFGSGAMTNNIAEIDKAEVALIIGSNTTEAHPVIGSYIKRAARQGKTKLIVVDPKWIELADFAEIYVNQRCGSDVAFLNGIMHIMIENGWYDKDYVKERCENFDELKTEVKKYTPEKVSKLTNISVKDLNAIAKMFGQAKTAAVFYSMGITQHTTGTDNVWSVANLQMLCGNIGIPGGGVNALRGQANVQGACDMGALPNVYPGYQPVNNPQAQEKFEKAWGVKLANKVGLTVTEQLKYAGEGKIKALYIMGENPVLSDPDMNHVKEALEKTEFLVVQDIFLTETATIADVVFPAASFAEKDGLFTNTERRVQRLNKAVASPGEAKEDWIIVQDLANAMGAKWKYQTACDIQEELVTVTPQYGGISWKRVGTKGLQWPCPNPEHPGTSYLHKDKFARGLGLMKAIPFKEPAELPDDEYPLVLTTGRVLEQFHTGTMTRKTEGLNNLAGPKITISQEDAKKLGIKDGDRVRVISRRGEIETCAEVGEKLIPKGTTFIPFHYIEAAANILTNPALDPVAKIPEFKACAVRVEKI</sequence>
<dbReference type="SMART" id="SM00926">
    <property type="entry name" value="Molybdop_Fe4S4"/>
    <property type="match status" value="1"/>
</dbReference>
<dbReference type="Pfam" id="PF01568">
    <property type="entry name" value="Molydop_binding"/>
    <property type="match status" value="1"/>
</dbReference>
<dbReference type="Gene3D" id="3.10.20.740">
    <property type="match status" value="1"/>
</dbReference>